<name>A0A150JDG8_9EURY</name>
<sequence length="148" mass="17281">MVKRYPLYFRVSKVKYPIHDVDYLTLLEREDHEDENILCGELIAKGKKYALELMNTRDESLKDVHKIAEILLVSDNSEDIIKEAVILAESDITWEKNNKPDGWPKFENPLRCVNEHDPDQIKTTKEYIANYFNNSARGENKLKKAELA</sequence>
<comment type="caution">
    <text evidence="1">The sequence shown here is derived from an EMBL/GenBank/DDBJ whole genome shotgun (WGS) entry which is preliminary data.</text>
</comment>
<organism evidence="1 2">
    <name type="scientific">Candidatus Methanofastidiosum methylothiophilum</name>
    <dbReference type="NCBI Taxonomy" id="1705564"/>
    <lineage>
        <taxon>Archaea</taxon>
        <taxon>Methanobacteriati</taxon>
        <taxon>Methanobacteriota</taxon>
        <taxon>Stenosarchaea group</taxon>
        <taxon>Candidatus Methanofastidiosia</taxon>
        <taxon>Candidatus Methanofastidiosales</taxon>
        <taxon>Candidatus Methanofastidiosaceae</taxon>
        <taxon>Candidatus Methanofastidiosum</taxon>
    </lineage>
</organism>
<evidence type="ECO:0000313" key="2">
    <source>
        <dbReference type="Proteomes" id="UP000092420"/>
    </source>
</evidence>
<accession>A0A150JDG8</accession>
<protein>
    <submittedName>
        <fullName evidence="1">Uncharacterized protein</fullName>
    </submittedName>
</protein>
<gene>
    <name evidence="1" type="ORF">AN188_00244</name>
</gene>
<dbReference type="AlphaFoldDB" id="A0A150JDG8"/>
<reference evidence="1 2" key="1">
    <citation type="journal article" date="2016" name="ISME J.">
        <title>Chasing the elusive Euryarchaeota class WSA2: genomes reveal a uniquely fastidious methyl-reducing methanogen.</title>
        <authorList>
            <person name="Nobu M.K."/>
            <person name="Narihiro T."/>
            <person name="Kuroda K."/>
            <person name="Mei R."/>
            <person name="Liu W.T."/>
        </authorList>
    </citation>
    <scope>NUCLEOTIDE SEQUENCE [LARGE SCALE GENOMIC DNA]</scope>
    <source>
        <strain evidence="1">ADurb1013_Bin02101</strain>
    </source>
</reference>
<proteinExistence type="predicted"/>
<evidence type="ECO:0000313" key="1">
    <source>
        <dbReference type="EMBL" id="KYC55261.1"/>
    </source>
</evidence>
<dbReference type="EMBL" id="LNJB01000002">
    <property type="protein sequence ID" value="KYC55261.1"/>
    <property type="molecule type" value="Genomic_DNA"/>
</dbReference>
<dbReference type="Proteomes" id="UP000092420">
    <property type="component" value="Unassembled WGS sequence"/>
</dbReference>
<accession>A0A150JIW2</accession>